<dbReference type="EMBL" id="GGEC01048030">
    <property type="protein sequence ID" value="MBX28514.1"/>
    <property type="molecule type" value="Transcribed_RNA"/>
</dbReference>
<proteinExistence type="predicted"/>
<evidence type="ECO:0000313" key="1">
    <source>
        <dbReference type="EMBL" id="MBX28509.1"/>
    </source>
</evidence>
<dbReference type="EMBL" id="GGEC01048025">
    <property type="protein sequence ID" value="MBX28509.1"/>
    <property type="molecule type" value="Transcribed_RNA"/>
</dbReference>
<accession>A0A2P2ME45</accession>
<organism evidence="1">
    <name type="scientific">Rhizophora mucronata</name>
    <name type="common">Asiatic mangrove</name>
    <dbReference type="NCBI Taxonomy" id="61149"/>
    <lineage>
        <taxon>Eukaryota</taxon>
        <taxon>Viridiplantae</taxon>
        <taxon>Streptophyta</taxon>
        <taxon>Embryophyta</taxon>
        <taxon>Tracheophyta</taxon>
        <taxon>Spermatophyta</taxon>
        <taxon>Magnoliopsida</taxon>
        <taxon>eudicotyledons</taxon>
        <taxon>Gunneridae</taxon>
        <taxon>Pentapetalae</taxon>
        <taxon>rosids</taxon>
        <taxon>fabids</taxon>
        <taxon>Malpighiales</taxon>
        <taxon>Rhizophoraceae</taxon>
        <taxon>Rhizophora</taxon>
    </lineage>
</organism>
<reference evidence="1" key="1">
    <citation type="submission" date="2018-02" db="EMBL/GenBank/DDBJ databases">
        <title>Rhizophora mucronata_Transcriptome.</title>
        <authorList>
            <person name="Meera S.P."/>
            <person name="Sreeshan A."/>
            <person name="Augustine A."/>
        </authorList>
    </citation>
    <scope>NUCLEOTIDE SEQUENCE</scope>
    <source>
        <tissue evidence="1">Leaf</tissue>
    </source>
</reference>
<name>A0A2P2ME45_RHIMU</name>
<sequence length="77" mass="8760">MGIFLALHFSISMNEGSDTSVSPYDETRRKRVSFLLDVMMSFPWFVRFPPSPKLKEFLPLAVVSETSSNSPSWDDEA</sequence>
<protein>
    <submittedName>
        <fullName evidence="1">Uncharacterized protein LOC105644854 isoform X2</fullName>
    </submittedName>
</protein>
<dbReference type="AlphaFoldDB" id="A0A2P2ME45"/>